<dbReference type="EMBL" id="BAAFGK010000004">
    <property type="protein sequence ID" value="GAB0057503.1"/>
    <property type="molecule type" value="Genomic_DNA"/>
</dbReference>
<name>A0ABQ0C9E6_9PROT</name>
<proteinExistence type="predicted"/>
<dbReference type="RefSeq" id="WP_420905201.1">
    <property type="nucleotide sequence ID" value="NZ_BAAFGK010000004.1"/>
</dbReference>
<protein>
    <submittedName>
        <fullName evidence="2">Uncharacterized protein</fullName>
    </submittedName>
</protein>
<evidence type="ECO:0000256" key="1">
    <source>
        <dbReference type="SAM" id="MobiDB-lite"/>
    </source>
</evidence>
<keyword evidence="3" id="KW-1185">Reference proteome</keyword>
<evidence type="ECO:0000313" key="2">
    <source>
        <dbReference type="EMBL" id="GAB0057503.1"/>
    </source>
</evidence>
<organism evidence="2 3">
    <name type="scientific">Candidatus Magnetaquiglobus chichijimensis</name>
    <dbReference type="NCBI Taxonomy" id="3141448"/>
    <lineage>
        <taxon>Bacteria</taxon>
        <taxon>Pseudomonadati</taxon>
        <taxon>Pseudomonadota</taxon>
        <taxon>Magnetococcia</taxon>
        <taxon>Magnetococcales</taxon>
        <taxon>Candidatus Magnetaquicoccaceae</taxon>
        <taxon>Candidatus Magnetaquiglobus</taxon>
    </lineage>
</organism>
<comment type="caution">
    <text evidence="2">The sequence shown here is derived from an EMBL/GenBank/DDBJ whole genome shotgun (WGS) entry which is preliminary data.</text>
</comment>
<accession>A0ABQ0C9E6</accession>
<reference evidence="2 3" key="1">
    <citation type="submission" date="2024-09" db="EMBL/GenBank/DDBJ databases">
        <title>Draft genome sequence of Candidatus Magnetaquicoccaceae bacterium FCR-1.</title>
        <authorList>
            <person name="Shimoshige H."/>
            <person name="Shimamura S."/>
            <person name="Taoka A."/>
            <person name="Kobayashi H."/>
            <person name="Maekawa T."/>
        </authorList>
    </citation>
    <scope>NUCLEOTIDE SEQUENCE [LARGE SCALE GENOMIC DNA]</scope>
    <source>
        <strain evidence="2 3">FCR-1</strain>
    </source>
</reference>
<gene>
    <name evidence="2" type="ORF">SIID45300_01832</name>
</gene>
<dbReference type="Proteomes" id="UP001628193">
    <property type="component" value="Unassembled WGS sequence"/>
</dbReference>
<sequence length="117" mass="12132">MRALKFFVIFGAVLLLVGLGGLVVKLVERGATGVTTAAPVETGVPVVGEETLPLPPGARLVQVNGLDSSGVAVLVELPRGAGHQLLFFSSQGKLKRRVTLDPTPPRDPPSGSRNPDS</sequence>
<feature type="region of interest" description="Disordered" evidence="1">
    <location>
        <begin position="94"/>
        <end position="117"/>
    </location>
</feature>
<evidence type="ECO:0000313" key="3">
    <source>
        <dbReference type="Proteomes" id="UP001628193"/>
    </source>
</evidence>